<dbReference type="InterPro" id="IPR027417">
    <property type="entry name" value="P-loop_NTPase"/>
</dbReference>
<dbReference type="GO" id="GO:0000724">
    <property type="term" value="P:double-strand break repair via homologous recombination"/>
    <property type="evidence" value="ECO:0007669"/>
    <property type="project" value="TreeGrafter"/>
</dbReference>
<gene>
    <name evidence="9" type="ORF">BT96DRAFT_956627</name>
</gene>
<evidence type="ECO:0000256" key="7">
    <source>
        <dbReference type="SAM" id="Phobius"/>
    </source>
</evidence>
<keyword evidence="7" id="KW-0812">Transmembrane</keyword>
<keyword evidence="3" id="KW-0413">Isomerase</keyword>
<dbReference type="AlphaFoldDB" id="A0A6A4HV92"/>
<dbReference type="SUPFAM" id="SSF52540">
    <property type="entry name" value="P-loop containing nucleoside triphosphate hydrolases"/>
    <property type="match status" value="2"/>
</dbReference>
<evidence type="ECO:0000256" key="4">
    <source>
        <dbReference type="ARBA" id="ARBA00034617"/>
    </source>
</evidence>
<name>A0A6A4HV92_9AGAR</name>
<dbReference type="Proteomes" id="UP000799118">
    <property type="component" value="Unassembled WGS sequence"/>
</dbReference>
<dbReference type="PROSITE" id="PS51192">
    <property type="entry name" value="HELICASE_ATP_BIND_1"/>
    <property type="match status" value="1"/>
</dbReference>
<dbReference type="GO" id="GO:0003677">
    <property type="term" value="F:DNA binding"/>
    <property type="evidence" value="ECO:0007669"/>
    <property type="project" value="UniProtKB-KW"/>
</dbReference>
<keyword evidence="10" id="KW-1185">Reference proteome</keyword>
<comment type="catalytic activity">
    <reaction evidence="4">
        <text>Couples ATP hydrolysis with the unwinding of duplex DNA by translocating in the 3'-5' direction.</text>
        <dbReference type="EC" id="5.6.2.4"/>
    </reaction>
</comment>
<dbReference type="InterPro" id="IPR014001">
    <property type="entry name" value="Helicase_ATP-bd"/>
</dbReference>
<feature type="transmembrane region" description="Helical" evidence="7">
    <location>
        <begin position="648"/>
        <end position="680"/>
    </location>
</feature>
<dbReference type="Pfam" id="PF00270">
    <property type="entry name" value="DEAD"/>
    <property type="match status" value="1"/>
</dbReference>
<feature type="domain" description="Helicase ATP-binding" evidence="8">
    <location>
        <begin position="39"/>
        <end position="205"/>
    </location>
</feature>
<keyword evidence="7" id="KW-0472">Membrane</keyword>
<reference evidence="9" key="1">
    <citation type="journal article" date="2019" name="Environ. Microbiol.">
        <title>Fungal ecological strategies reflected in gene transcription - a case study of two litter decomposers.</title>
        <authorList>
            <person name="Barbi F."/>
            <person name="Kohler A."/>
            <person name="Barry K."/>
            <person name="Baskaran P."/>
            <person name="Daum C."/>
            <person name="Fauchery L."/>
            <person name="Ihrmark K."/>
            <person name="Kuo A."/>
            <person name="LaButti K."/>
            <person name="Lipzen A."/>
            <person name="Morin E."/>
            <person name="Grigoriev I.V."/>
            <person name="Henrissat B."/>
            <person name="Lindahl B."/>
            <person name="Martin F."/>
        </authorList>
    </citation>
    <scope>NUCLEOTIDE SEQUENCE</scope>
    <source>
        <strain evidence="9">JB14</strain>
    </source>
</reference>
<evidence type="ECO:0000256" key="6">
    <source>
        <dbReference type="SAM" id="MobiDB-lite"/>
    </source>
</evidence>
<dbReference type="Gene3D" id="3.40.50.300">
    <property type="entry name" value="P-loop containing nucleotide triphosphate hydrolases"/>
    <property type="match status" value="1"/>
</dbReference>
<evidence type="ECO:0000256" key="3">
    <source>
        <dbReference type="ARBA" id="ARBA00023235"/>
    </source>
</evidence>
<evidence type="ECO:0000259" key="8">
    <source>
        <dbReference type="PROSITE" id="PS51192"/>
    </source>
</evidence>
<accession>A0A6A4HV92</accession>
<dbReference type="EMBL" id="ML769449">
    <property type="protein sequence ID" value="KAE9401178.1"/>
    <property type="molecule type" value="Genomic_DNA"/>
</dbReference>
<dbReference type="GO" id="GO:0005694">
    <property type="term" value="C:chromosome"/>
    <property type="evidence" value="ECO:0007669"/>
    <property type="project" value="TreeGrafter"/>
</dbReference>
<dbReference type="EC" id="5.6.2.4" evidence="5"/>
<protein>
    <recommendedName>
        <fullName evidence="5">DNA 3'-5' helicase</fullName>
        <ecNumber evidence="5">5.6.2.4</ecNumber>
    </recommendedName>
</protein>
<dbReference type="GO" id="GO:0005737">
    <property type="term" value="C:cytoplasm"/>
    <property type="evidence" value="ECO:0007669"/>
    <property type="project" value="TreeGrafter"/>
</dbReference>
<dbReference type="InterPro" id="IPR011545">
    <property type="entry name" value="DEAD/DEAH_box_helicase_dom"/>
</dbReference>
<sequence length="684" mass="76324">MPPTIAFTSSEGMNIIESIVKKRVTKFPNGLRELQKICIPKILNQEDVFAIDATGGGKSALFAIPILIHLEINQNPTLYPTFTTHIREKPVGIVVTPTKGLANDIVAKLMSNFEILVFAYTHDNISAARRASIDLVKEITSCKYQLICVDPEHLREREWYLIANSSNFRQNIIFACAEEGHVIDEWGLGFRLLISVFSMTATMQPGPPLLSVCSTLGFAGSRFHLIRRSNECPNTKIILQTLTSAIGGSEFPQLLPLLNQQRKTIIHVRTIELGYQVFLYLFLNSPDTPNQLRRFRMYDSLASEKYNQKTIELLENDPYCQAAIATKAFSLGIHAQTLVDSVSIGTSDTQDDSKQNGGHAGRDDKVLARQLEKVKKIAEVAAVRNVKIQSTKSPIDPAKVVFLAESLCHVACENIIYANPPLETSHLDCIQAERRIACGLCCVRYHIPDDPRLFPPSVDESILPPRADDLTEEEINEVKQALAGYEEEVWLEERLRGPHCYRPRYSYLPKALSDQLALDLLKIKSIELLTAILTSHSWPFIISQGLSLFILLTSLQARVPTPDYLPGSGSEDEDMDNLLDPPATSSRPALAPAGNQPRAKHRPQQSYAEAESLYARPTGKSYRSKMYRRVLGAPRGYKKSPLKSRNPILFILAGCISILLIVIIISPFIVFHIFCIIPLVNKAS</sequence>
<feature type="region of interest" description="Disordered" evidence="6">
    <location>
        <begin position="563"/>
        <end position="608"/>
    </location>
</feature>
<proteinExistence type="inferred from homology"/>
<dbReference type="GO" id="GO:0009378">
    <property type="term" value="F:four-way junction helicase activity"/>
    <property type="evidence" value="ECO:0007669"/>
    <property type="project" value="TreeGrafter"/>
</dbReference>
<dbReference type="PANTHER" id="PTHR13710:SF105">
    <property type="entry name" value="ATP-DEPENDENT DNA HELICASE Q1"/>
    <property type="match status" value="1"/>
</dbReference>
<keyword evidence="2" id="KW-0238">DNA-binding</keyword>
<organism evidence="9 10">
    <name type="scientific">Gymnopus androsaceus JB14</name>
    <dbReference type="NCBI Taxonomy" id="1447944"/>
    <lineage>
        <taxon>Eukaryota</taxon>
        <taxon>Fungi</taxon>
        <taxon>Dikarya</taxon>
        <taxon>Basidiomycota</taxon>
        <taxon>Agaricomycotina</taxon>
        <taxon>Agaricomycetes</taxon>
        <taxon>Agaricomycetidae</taxon>
        <taxon>Agaricales</taxon>
        <taxon>Marasmiineae</taxon>
        <taxon>Omphalotaceae</taxon>
        <taxon>Gymnopus</taxon>
    </lineage>
</organism>
<evidence type="ECO:0000256" key="5">
    <source>
        <dbReference type="ARBA" id="ARBA00034808"/>
    </source>
</evidence>
<evidence type="ECO:0000313" key="9">
    <source>
        <dbReference type="EMBL" id="KAE9401178.1"/>
    </source>
</evidence>
<comment type="similarity">
    <text evidence="1">Belongs to the helicase family. RecQ subfamily.</text>
</comment>
<dbReference type="OrthoDB" id="3260945at2759"/>
<keyword evidence="7" id="KW-1133">Transmembrane helix</keyword>
<evidence type="ECO:0000256" key="2">
    <source>
        <dbReference type="ARBA" id="ARBA00023125"/>
    </source>
</evidence>
<dbReference type="GO" id="GO:0043138">
    <property type="term" value="F:3'-5' DNA helicase activity"/>
    <property type="evidence" value="ECO:0007669"/>
    <property type="project" value="UniProtKB-EC"/>
</dbReference>
<evidence type="ECO:0000313" key="10">
    <source>
        <dbReference type="Proteomes" id="UP000799118"/>
    </source>
</evidence>
<evidence type="ECO:0000256" key="1">
    <source>
        <dbReference type="ARBA" id="ARBA00005446"/>
    </source>
</evidence>
<dbReference type="PANTHER" id="PTHR13710">
    <property type="entry name" value="DNA HELICASE RECQ FAMILY MEMBER"/>
    <property type="match status" value="1"/>
</dbReference>
<dbReference type="GO" id="GO:0005524">
    <property type="term" value="F:ATP binding"/>
    <property type="evidence" value="ECO:0007669"/>
    <property type="project" value="InterPro"/>
</dbReference>
<dbReference type="SMART" id="SM00487">
    <property type="entry name" value="DEXDc"/>
    <property type="match status" value="1"/>
</dbReference>